<keyword evidence="12" id="KW-0119">Carbohydrate metabolism</keyword>
<evidence type="ECO:0000256" key="4">
    <source>
        <dbReference type="ARBA" id="ARBA00022676"/>
    </source>
</evidence>
<accession>A0A1S3E9C0</accession>
<evidence type="ECO:0000313" key="15">
    <source>
        <dbReference type="Proteomes" id="UP000087171"/>
    </source>
</evidence>
<keyword evidence="7" id="KW-0735">Signal-anchor</keyword>
<reference evidence="15" key="1">
    <citation type="journal article" date="2013" name="Nat. Biotechnol.">
        <title>Draft genome sequence of chickpea (Cicer arietinum) provides a resource for trait improvement.</title>
        <authorList>
            <person name="Varshney R.K."/>
            <person name="Song C."/>
            <person name="Saxena R.K."/>
            <person name="Azam S."/>
            <person name="Yu S."/>
            <person name="Sharpe A.G."/>
            <person name="Cannon S."/>
            <person name="Baek J."/>
            <person name="Rosen B.D."/>
            <person name="Tar'an B."/>
            <person name="Millan T."/>
            <person name="Zhang X."/>
            <person name="Ramsay L.D."/>
            <person name="Iwata A."/>
            <person name="Wang Y."/>
            <person name="Nelson W."/>
            <person name="Farmer A.D."/>
            <person name="Gaur P.M."/>
            <person name="Soderlund C."/>
            <person name="Penmetsa R.V."/>
            <person name="Xu C."/>
            <person name="Bharti A.K."/>
            <person name="He W."/>
            <person name="Winter P."/>
            <person name="Zhao S."/>
            <person name="Hane J.K."/>
            <person name="Carrasquilla-Garcia N."/>
            <person name="Condie J.A."/>
            <person name="Upadhyaya H.D."/>
            <person name="Luo M.C."/>
            <person name="Thudi M."/>
            <person name="Gowda C.L."/>
            <person name="Singh N.P."/>
            <person name="Lichtenzveig J."/>
            <person name="Gali K.K."/>
            <person name="Rubio J."/>
            <person name="Nadarajan N."/>
            <person name="Dolezel J."/>
            <person name="Bansal K.C."/>
            <person name="Xu X."/>
            <person name="Edwards D."/>
            <person name="Zhang G."/>
            <person name="Kahl G."/>
            <person name="Gil J."/>
            <person name="Singh K.B."/>
            <person name="Datta S.K."/>
            <person name="Jackson S.A."/>
            <person name="Wang J."/>
            <person name="Cook D.R."/>
        </authorList>
    </citation>
    <scope>NUCLEOTIDE SEQUENCE [LARGE SCALE GENOMIC DNA]</scope>
    <source>
        <strain evidence="15">cv. CDC Frontier</strain>
    </source>
</reference>
<dbReference type="PIRSF" id="PIRSF009360">
    <property type="entry name" value="UCP009360"/>
    <property type="match status" value="1"/>
</dbReference>
<evidence type="ECO:0000313" key="16">
    <source>
        <dbReference type="RefSeq" id="XP_012571591.1"/>
    </source>
</evidence>
<evidence type="ECO:0000256" key="6">
    <source>
        <dbReference type="ARBA" id="ARBA00022692"/>
    </source>
</evidence>
<dbReference type="KEGG" id="cam:101498184"/>
<protein>
    <recommendedName>
        <fullName evidence="13">O-fucosyltransferase family protein</fullName>
    </recommendedName>
</protein>
<keyword evidence="11" id="KW-0294">Fucose metabolism</keyword>
<dbReference type="PANTHER" id="PTHR31741:SF67">
    <property type="entry name" value="O-FUCOSYLTRANSFERASE FAMILY PROTEIN"/>
    <property type="match status" value="1"/>
</dbReference>
<evidence type="ECO:0000256" key="2">
    <source>
        <dbReference type="ARBA" id="ARBA00004881"/>
    </source>
</evidence>
<keyword evidence="8 14" id="KW-1133">Transmembrane helix</keyword>
<evidence type="ECO:0000256" key="9">
    <source>
        <dbReference type="ARBA" id="ARBA00023136"/>
    </source>
</evidence>
<gene>
    <name evidence="16" type="primary">LOC101498184</name>
</gene>
<dbReference type="PaxDb" id="3827-XP_004501690.1"/>
<evidence type="ECO:0000256" key="14">
    <source>
        <dbReference type="SAM" id="Phobius"/>
    </source>
</evidence>
<dbReference type="GO" id="GO:0016020">
    <property type="term" value="C:membrane"/>
    <property type="evidence" value="ECO:0007669"/>
    <property type="project" value="UniProtKB-SubCell"/>
</dbReference>
<dbReference type="GO" id="GO:0006004">
    <property type="term" value="P:fucose metabolic process"/>
    <property type="evidence" value="ECO:0007669"/>
    <property type="project" value="UniProtKB-KW"/>
</dbReference>
<dbReference type="CDD" id="cd11299">
    <property type="entry name" value="O-FucT_plant"/>
    <property type="match status" value="1"/>
</dbReference>
<keyword evidence="5" id="KW-0808">Transferase</keyword>
<sequence>MSTPRVRGVGRKIINFGEISGIAYSPKGLMQKRRKVPLGILLRRFLGATIFSIVVTTIFFVHVHVSTSTTHRHDHKFNHKIPTFRDLQSWTRELAPPHLSKALLSAPKLNDSRGDPDYETLWKPPPNHGFQPCTKPTPDYKSSANSRGYLLVHTNGGLNQMRAGICDMVAIARIINATLVIPELDKKSFWQDNSNFSDIFDDKRFISSLADDIKIIKELPKDLANANRMVKQFKSWSGLDYYENEIAALWDNFKVIQASKTDSRLANNYLPPDIQKLRCRACYEALRFSPRIEQMGKILVERMRSFGPYIALHLRYEKDMLAFSGCTHDLSTTEAEELRIIRENTSYWKRKHIDPKEERSKGLCPLTPKEVGIFLSALGYPTKTPIYIAAGEIYGGESHMTELRSRYPFLMSKEKLASIEELEPFANHASQMAALDYIVSVESDVFVHSYPGNMARAVEGHRRFLGRGRTISPDRKALVRLFNKLSIGSMTEGKKLSYIVNDLHKGRVGLLRKRKGPIPGTKGVDRFRSEETFYANPLPDCLCQTESTPLV</sequence>
<comment type="pathway">
    <text evidence="2">Glycan metabolism.</text>
</comment>
<dbReference type="RefSeq" id="XP_012571591.1">
    <property type="nucleotide sequence ID" value="XM_012716137.2"/>
</dbReference>
<dbReference type="OrthoDB" id="2012966at2759"/>
<feature type="transmembrane region" description="Helical" evidence="14">
    <location>
        <begin position="41"/>
        <end position="63"/>
    </location>
</feature>
<reference evidence="16" key="2">
    <citation type="submission" date="2025-08" db="UniProtKB">
        <authorList>
            <consortium name="RefSeq"/>
        </authorList>
    </citation>
    <scope>IDENTIFICATION</scope>
    <source>
        <tissue evidence="16">Etiolated seedlings</tissue>
    </source>
</reference>
<evidence type="ECO:0000256" key="8">
    <source>
        <dbReference type="ARBA" id="ARBA00022989"/>
    </source>
</evidence>
<evidence type="ECO:0000256" key="13">
    <source>
        <dbReference type="ARBA" id="ARBA00030350"/>
    </source>
</evidence>
<dbReference type="AlphaFoldDB" id="A0A1S3E9C0"/>
<keyword evidence="10" id="KW-0325">Glycoprotein</keyword>
<keyword evidence="6 14" id="KW-0812">Transmembrane</keyword>
<keyword evidence="4" id="KW-0328">Glycosyltransferase</keyword>
<organism evidence="15 16">
    <name type="scientific">Cicer arietinum</name>
    <name type="common">Chickpea</name>
    <name type="synonym">Garbanzo</name>
    <dbReference type="NCBI Taxonomy" id="3827"/>
    <lineage>
        <taxon>Eukaryota</taxon>
        <taxon>Viridiplantae</taxon>
        <taxon>Streptophyta</taxon>
        <taxon>Embryophyta</taxon>
        <taxon>Tracheophyta</taxon>
        <taxon>Spermatophyta</taxon>
        <taxon>Magnoliopsida</taxon>
        <taxon>eudicotyledons</taxon>
        <taxon>Gunneridae</taxon>
        <taxon>Pentapetalae</taxon>
        <taxon>rosids</taxon>
        <taxon>fabids</taxon>
        <taxon>Fabales</taxon>
        <taxon>Fabaceae</taxon>
        <taxon>Papilionoideae</taxon>
        <taxon>50 kb inversion clade</taxon>
        <taxon>NPAAA clade</taxon>
        <taxon>Hologalegina</taxon>
        <taxon>IRL clade</taxon>
        <taxon>Cicereae</taxon>
        <taxon>Cicer</taxon>
    </lineage>
</organism>
<evidence type="ECO:0000256" key="7">
    <source>
        <dbReference type="ARBA" id="ARBA00022968"/>
    </source>
</evidence>
<dbReference type="STRING" id="3827.A0A1S3E9C0"/>
<evidence type="ECO:0000256" key="10">
    <source>
        <dbReference type="ARBA" id="ARBA00023180"/>
    </source>
</evidence>
<dbReference type="InterPro" id="IPR019378">
    <property type="entry name" value="GDP-Fuc_O-FucTrfase"/>
</dbReference>
<dbReference type="PANTHER" id="PTHR31741">
    <property type="entry name" value="OS02G0726500 PROTEIN-RELATED"/>
    <property type="match status" value="1"/>
</dbReference>
<keyword evidence="15" id="KW-1185">Reference proteome</keyword>
<dbReference type="Proteomes" id="UP000087171">
    <property type="component" value="Chromosome Ca5"/>
</dbReference>
<dbReference type="Pfam" id="PF10250">
    <property type="entry name" value="O-FucT"/>
    <property type="match status" value="1"/>
</dbReference>
<dbReference type="GeneID" id="101498184"/>
<evidence type="ECO:0000256" key="3">
    <source>
        <dbReference type="ARBA" id="ARBA00007737"/>
    </source>
</evidence>
<comment type="similarity">
    <text evidence="3">Belongs to the glycosyltransferase GT106 family.</text>
</comment>
<name>A0A1S3E9C0_CICAR</name>
<evidence type="ECO:0000256" key="1">
    <source>
        <dbReference type="ARBA" id="ARBA00004606"/>
    </source>
</evidence>
<dbReference type="InterPro" id="IPR024709">
    <property type="entry name" value="FucosylTrfase_pln"/>
</dbReference>
<dbReference type="GO" id="GO:0005737">
    <property type="term" value="C:cytoplasm"/>
    <property type="evidence" value="ECO:0007669"/>
    <property type="project" value="TreeGrafter"/>
</dbReference>
<evidence type="ECO:0000256" key="11">
    <source>
        <dbReference type="ARBA" id="ARBA00023253"/>
    </source>
</evidence>
<keyword evidence="9 14" id="KW-0472">Membrane</keyword>
<evidence type="ECO:0000256" key="5">
    <source>
        <dbReference type="ARBA" id="ARBA00022679"/>
    </source>
</evidence>
<dbReference type="eggNOG" id="ENOG502QUP6">
    <property type="taxonomic scope" value="Eukaryota"/>
</dbReference>
<comment type="subcellular location">
    <subcellularLocation>
        <location evidence="1">Membrane</location>
        <topology evidence="1">Single-pass type II membrane protein</topology>
    </subcellularLocation>
</comment>
<dbReference type="GO" id="GO:0016757">
    <property type="term" value="F:glycosyltransferase activity"/>
    <property type="evidence" value="ECO:0007669"/>
    <property type="project" value="UniProtKB-KW"/>
</dbReference>
<proteinExistence type="inferred from homology"/>
<evidence type="ECO:0000256" key="12">
    <source>
        <dbReference type="ARBA" id="ARBA00023277"/>
    </source>
</evidence>